<proteinExistence type="predicted"/>
<dbReference type="EMBL" id="JBBWWQ010000005">
    <property type="protein sequence ID" value="KAK8947318.1"/>
    <property type="molecule type" value="Genomic_DNA"/>
</dbReference>
<sequence>MMKERMGSYCLVEEFMLLANRAAAERNFRAFFTLRVIDQTSRATCEKNLGHVC</sequence>
<dbReference type="AlphaFoldDB" id="A0AAP0BR89"/>
<reference evidence="1 2" key="1">
    <citation type="journal article" date="2022" name="Nat. Plants">
        <title>Genomes of leafy and leafless Platanthera orchids illuminate the evolution of mycoheterotrophy.</title>
        <authorList>
            <person name="Li M.H."/>
            <person name="Liu K.W."/>
            <person name="Li Z."/>
            <person name="Lu H.C."/>
            <person name="Ye Q.L."/>
            <person name="Zhang D."/>
            <person name="Wang J.Y."/>
            <person name="Li Y.F."/>
            <person name="Zhong Z.M."/>
            <person name="Liu X."/>
            <person name="Yu X."/>
            <person name="Liu D.K."/>
            <person name="Tu X.D."/>
            <person name="Liu B."/>
            <person name="Hao Y."/>
            <person name="Liao X.Y."/>
            <person name="Jiang Y.T."/>
            <person name="Sun W.H."/>
            <person name="Chen J."/>
            <person name="Chen Y.Q."/>
            <person name="Ai Y."/>
            <person name="Zhai J.W."/>
            <person name="Wu S.S."/>
            <person name="Zhou Z."/>
            <person name="Hsiao Y.Y."/>
            <person name="Wu W.L."/>
            <person name="Chen Y.Y."/>
            <person name="Lin Y.F."/>
            <person name="Hsu J.L."/>
            <person name="Li C.Y."/>
            <person name="Wang Z.W."/>
            <person name="Zhao X."/>
            <person name="Zhong W.Y."/>
            <person name="Ma X.K."/>
            <person name="Ma L."/>
            <person name="Huang J."/>
            <person name="Chen G.Z."/>
            <person name="Huang M.Z."/>
            <person name="Huang L."/>
            <person name="Peng D.H."/>
            <person name="Luo Y.B."/>
            <person name="Zou S.Q."/>
            <person name="Chen S.P."/>
            <person name="Lan S."/>
            <person name="Tsai W.C."/>
            <person name="Van de Peer Y."/>
            <person name="Liu Z.J."/>
        </authorList>
    </citation>
    <scope>NUCLEOTIDE SEQUENCE [LARGE SCALE GENOMIC DNA]</scope>
    <source>
        <strain evidence="1">Lor287</strain>
    </source>
</reference>
<dbReference type="Proteomes" id="UP001418222">
    <property type="component" value="Unassembled WGS sequence"/>
</dbReference>
<evidence type="ECO:0000313" key="1">
    <source>
        <dbReference type="EMBL" id="KAK8947318.1"/>
    </source>
</evidence>
<keyword evidence="2" id="KW-1185">Reference proteome</keyword>
<comment type="caution">
    <text evidence="1">The sequence shown here is derived from an EMBL/GenBank/DDBJ whole genome shotgun (WGS) entry which is preliminary data.</text>
</comment>
<organism evidence="1 2">
    <name type="scientific">Platanthera zijinensis</name>
    <dbReference type="NCBI Taxonomy" id="2320716"/>
    <lineage>
        <taxon>Eukaryota</taxon>
        <taxon>Viridiplantae</taxon>
        <taxon>Streptophyta</taxon>
        <taxon>Embryophyta</taxon>
        <taxon>Tracheophyta</taxon>
        <taxon>Spermatophyta</taxon>
        <taxon>Magnoliopsida</taxon>
        <taxon>Liliopsida</taxon>
        <taxon>Asparagales</taxon>
        <taxon>Orchidaceae</taxon>
        <taxon>Orchidoideae</taxon>
        <taxon>Orchideae</taxon>
        <taxon>Orchidinae</taxon>
        <taxon>Platanthera</taxon>
    </lineage>
</organism>
<gene>
    <name evidence="1" type="ORF">KSP39_PZI006893</name>
</gene>
<accession>A0AAP0BR89</accession>
<name>A0AAP0BR89_9ASPA</name>
<evidence type="ECO:0000313" key="2">
    <source>
        <dbReference type="Proteomes" id="UP001418222"/>
    </source>
</evidence>
<protein>
    <submittedName>
        <fullName evidence="1">Uncharacterized protein</fullName>
    </submittedName>
</protein>